<dbReference type="Gene3D" id="3.40.1440.10">
    <property type="entry name" value="GIY-YIG endonuclease"/>
    <property type="match status" value="1"/>
</dbReference>
<dbReference type="InterPro" id="IPR000305">
    <property type="entry name" value="GIY-YIG_endonuc"/>
</dbReference>
<dbReference type="GO" id="GO:0008408">
    <property type="term" value="F:3'-5' exonuclease activity"/>
    <property type="evidence" value="ECO:0007669"/>
    <property type="project" value="TreeGrafter"/>
</dbReference>
<dbReference type="SMART" id="SM00465">
    <property type="entry name" value="GIYc"/>
    <property type="match status" value="1"/>
</dbReference>
<comment type="caution">
    <text evidence="6">The sequence shown here is derived from an EMBL/GenBank/DDBJ whole genome shotgun (WGS) entry which is preliminary data.</text>
</comment>
<dbReference type="InterPro" id="IPR012337">
    <property type="entry name" value="RNaseH-like_sf"/>
</dbReference>
<evidence type="ECO:0000313" key="6">
    <source>
        <dbReference type="EMBL" id="MBK4736331.1"/>
    </source>
</evidence>
<dbReference type="GO" id="GO:0045004">
    <property type="term" value="P:DNA replication proofreading"/>
    <property type="evidence" value="ECO:0007669"/>
    <property type="project" value="TreeGrafter"/>
</dbReference>
<dbReference type="Gene3D" id="3.30.420.10">
    <property type="entry name" value="Ribonuclease H-like superfamily/Ribonuclease H"/>
    <property type="match status" value="1"/>
</dbReference>
<protein>
    <recommendedName>
        <fullName evidence="1">DNA-directed DNA polymerase</fullName>
        <ecNumber evidence="1">2.7.7.7</ecNumber>
    </recommendedName>
</protein>
<dbReference type="AlphaFoldDB" id="A0A934W2H5"/>
<comment type="subunit">
    <text evidence="3">DNA polymerase III contains a core (composed of alpha, epsilon and theta chains) that associates with a tau subunit. This core dimerizes to form the POLIII' complex. PolIII' associates with the gamma complex (composed of gamma, delta, delta', psi and chi chains) and with the beta chain to form the complete DNA polymerase III complex.</text>
</comment>
<proteinExistence type="predicted"/>
<feature type="domain" description="GIY-YIG" evidence="5">
    <location>
        <begin position="223"/>
        <end position="301"/>
    </location>
</feature>
<dbReference type="GO" id="GO:0003887">
    <property type="term" value="F:DNA-directed DNA polymerase activity"/>
    <property type="evidence" value="ECO:0007669"/>
    <property type="project" value="UniProtKB-EC"/>
</dbReference>
<dbReference type="Pfam" id="PF00929">
    <property type="entry name" value="RNase_T"/>
    <property type="match status" value="1"/>
</dbReference>
<organism evidence="6 7">
    <name type="scientific">Noviherbaspirillum pedocola</name>
    <dbReference type="NCBI Taxonomy" id="2801341"/>
    <lineage>
        <taxon>Bacteria</taxon>
        <taxon>Pseudomonadati</taxon>
        <taxon>Pseudomonadota</taxon>
        <taxon>Betaproteobacteria</taxon>
        <taxon>Burkholderiales</taxon>
        <taxon>Oxalobacteraceae</taxon>
        <taxon>Noviherbaspirillum</taxon>
    </lineage>
</organism>
<evidence type="ECO:0000259" key="5">
    <source>
        <dbReference type="PROSITE" id="PS50164"/>
    </source>
</evidence>
<dbReference type="NCBIfam" id="TIGR00573">
    <property type="entry name" value="dnaq"/>
    <property type="match status" value="1"/>
</dbReference>
<dbReference type="GO" id="GO:0005829">
    <property type="term" value="C:cytosol"/>
    <property type="evidence" value="ECO:0007669"/>
    <property type="project" value="TreeGrafter"/>
</dbReference>
<dbReference type="InterPro" id="IPR036397">
    <property type="entry name" value="RNaseH_sf"/>
</dbReference>
<dbReference type="SMART" id="SM00479">
    <property type="entry name" value="EXOIII"/>
    <property type="match status" value="1"/>
</dbReference>
<keyword evidence="7" id="KW-1185">Reference proteome</keyword>
<dbReference type="PANTHER" id="PTHR30231">
    <property type="entry name" value="DNA POLYMERASE III SUBUNIT EPSILON"/>
    <property type="match status" value="1"/>
</dbReference>
<dbReference type="Pfam" id="PF01541">
    <property type="entry name" value="GIY-YIG"/>
    <property type="match status" value="1"/>
</dbReference>
<dbReference type="SUPFAM" id="SSF82771">
    <property type="entry name" value="GIY-YIG endonuclease"/>
    <property type="match status" value="1"/>
</dbReference>
<dbReference type="FunFam" id="3.30.420.10:FF:000045">
    <property type="entry name" value="3'-5' exonuclease DinG"/>
    <property type="match status" value="1"/>
</dbReference>
<dbReference type="SUPFAM" id="SSF53098">
    <property type="entry name" value="Ribonuclease H-like"/>
    <property type="match status" value="1"/>
</dbReference>
<dbReference type="CDD" id="cd06127">
    <property type="entry name" value="DEDDh"/>
    <property type="match status" value="1"/>
</dbReference>
<dbReference type="InterPro" id="IPR013520">
    <property type="entry name" value="Ribonucl_H"/>
</dbReference>
<evidence type="ECO:0000313" key="7">
    <source>
        <dbReference type="Proteomes" id="UP000622890"/>
    </source>
</evidence>
<dbReference type="GO" id="GO:0006289">
    <property type="term" value="P:nucleotide-excision repair"/>
    <property type="evidence" value="ECO:0007669"/>
    <property type="project" value="InterPro"/>
</dbReference>
<dbReference type="EMBL" id="JAEPBG010000007">
    <property type="protein sequence ID" value="MBK4736331.1"/>
    <property type="molecule type" value="Genomic_DNA"/>
</dbReference>
<dbReference type="EC" id="2.7.7.7" evidence="1"/>
<name>A0A934W2H5_9BURK</name>
<gene>
    <name evidence="6" type="ORF">JJB74_17050</name>
</gene>
<evidence type="ECO:0000256" key="1">
    <source>
        <dbReference type="ARBA" id="ARBA00012417"/>
    </source>
</evidence>
<dbReference type="InterPro" id="IPR047296">
    <property type="entry name" value="GIY-YIG_UvrC_Cho"/>
</dbReference>
<dbReference type="PROSITE" id="PS50164">
    <property type="entry name" value="GIY_YIG"/>
    <property type="match status" value="1"/>
</dbReference>
<comment type="catalytic activity">
    <reaction evidence="4">
        <text>DNA(n) + a 2'-deoxyribonucleoside 5'-triphosphate = DNA(n+1) + diphosphate</text>
        <dbReference type="Rhea" id="RHEA:22508"/>
        <dbReference type="Rhea" id="RHEA-COMP:17339"/>
        <dbReference type="Rhea" id="RHEA-COMP:17340"/>
        <dbReference type="ChEBI" id="CHEBI:33019"/>
        <dbReference type="ChEBI" id="CHEBI:61560"/>
        <dbReference type="ChEBI" id="CHEBI:173112"/>
        <dbReference type="EC" id="2.7.7.7"/>
    </reaction>
</comment>
<evidence type="ECO:0000256" key="4">
    <source>
        <dbReference type="ARBA" id="ARBA00049244"/>
    </source>
</evidence>
<dbReference type="CDD" id="cd10434">
    <property type="entry name" value="GIY-YIG_UvrC_Cho"/>
    <property type="match status" value="1"/>
</dbReference>
<dbReference type="InterPro" id="IPR006054">
    <property type="entry name" value="DnaQ"/>
</dbReference>
<dbReference type="Proteomes" id="UP000622890">
    <property type="component" value="Unassembled WGS sequence"/>
</dbReference>
<evidence type="ECO:0000256" key="3">
    <source>
        <dbReference type="ARBA" id="ARBA00026073"/>
    </source>
</evidence>
<dbReference type="InterPro" id="IPR035901">
    <property type="entry name" value="GIY-YIG_endonuc_sf"/>
</dbReference>
<comment type="function">
    <text evidence="2">DNA polymerase III is a complex, multichain enzyme responsible for most of the replicative synthesis in bacteria. The epsilon subunit contain the editing function and is a proofreading 3'-5' exonuclease.</text>
</comment>
<evidence type="ECO:0000256" key="2">
    <source>
        <dbReference type="ARBA" id="ARBA00025483"/>
    </source>
</evidence>
<reference evidence="6" key="1">
    <citation type="submission" date="2021-01" db="EMBL/GenBank/DDBJ databases">
        <title>Genome sequence of strain Noviherbaspirillum sp. DKR-6.</title>
        <authorList>
            <person name="Chaudhary D.K."/>
        </authorList>
    </citation>
    <scope>NUCLEOTIDE SEQUENCE</scope>
    <source>
        <strain evidence="6">DKR-6</strain>
    </source>
</reference>
<sequence>MPAYCVGIQFVIRPPFFPVPALPKSSLSRLAFVDLETTGGTATSDRITEIGIIEVDEAGVREWSSLVNPEMPIPPFIQSLTGITNEMVADAPTFAELAEQVHERLADRIFIAHNARFDHGFLKNEFRRTGHDFRPAVLCTVRLSRKLFPGFARHNLDTLVERHRLQVSQRHRALGDAQLIWQFWQKLGDEHSAEVIQDAVDRLLSRPTAPSRLDALQIDALPSSHGVYLFYGENDLPLYIGKANNLRRRVLAHFSTDHSSSKEQALSQQVERIEWIHAAGELGALLKEADLVKRLMPAQNVKLRQNEEICSWRLLQRDGRVKLALADTEDLFFGHDPELYGLYTSRRKATEAMKAIADAHALCHQELGLEKRRAGKACFASQVKKCLGVCAGREPVEEHNARVRAALENMRLQAWPYAGAIGIREGESLHVIDAWAYLGTIDARDDPTILTARGRRRFDRDVYQILRKWLPRMDGQIVRLSS</sequence>
<dbReference type="GO" id="GO:0003677">
    <property type="term" value="F:DNA binding"/>
    <property type="evidence" value="ECO:0007669"/>
    <property type="project" value="InterPro"/>
</dbReference>
<dbReference type="PANTHER" id="PTHR30231:SF37">
    <property type="entry name" value="EXODEOXYRIBONUCLEASE 10"/>
    <property type="match status" value="1"/>
</dbReference>
<accession>A0A934W2H5</accession>